<name>A0A382NZT5_9ZZZZ</name>
<accession>A0A382NZT5</accession>
<proteinExistence type="predicted"/>
<protein>
    <submittedName>
        <fullName evidence="2">Uncharacterized protein</fullName>
    </submittedName>
</protein>
<dbReference type="AlphaFoldDB" id="A0A382NZT5"/>
<feature type="non-terminal residue" evidence="2">
    <location>
        <position position="220"/>
    </location>
</feature>
<keyword evidence="1" id="KW-0472">Membrane</keyword>
<organism evidence="2">
    <name type="scientific">marine metagenome</name>
    <dbReference type="NCBI Taxonomy" id="408172"/>
    <lineage>
        <taxon>unclassified sequences</taxon>
        <taxon>metagenomes</taxon>
        <taxon>ecological metagenomes</taxon>
    </lineage>
</organism>
<feature type="transmembrane region" description="Helical" evidence="1">
    <location>
        <begin position="44"/>
        <end position="63"/>
    </location>
</feature>
<dbReference type="Pfam" id="PF14897">
    <property type="entry name" value="EpsG"/>
    <property type="match status" value="1"/>
</dbReference>
<gene>
    <name evidence="2" type="ORF">METZ01_LOCUS319517</name>
</gene>
<evidence type="ECO:0000313" key="2">
    <source>
        <dbReference type="EMBL" id="SVC66663.1"/>
    </source>
</evidence>
<keyword evidence="1" id="KW-0812">Transmembrane</keyword>
<feature type="transmembrane region" description="Helical" evidence="1">
    <location>
        <begin position="70"/>
        <end position="89"/>
    </location>
</feature>
<evidence type="ECO:0000256" key="1">
    <source>
        <dbReference type="SAM" id="Phobius"/>
    </source>
</evidence>
<keyword evidence="1" id="KW-1133">Transmembrane helix</keyword>
<reference evidence="2" key="1">
    <citation type="submission" date="2018-05" db="EMBL/GenBank/DDBJ databases">
        <authorList>
            <person name="Lanie J.A."/>
            <person name="Ng W.-L."/>
            <person name="Kazmierczak K.M."/>
            <person name="Andrzejewski T.M."/>
            <person name="Davidsen T.M."/>
            <person name="Wayne K.J."/>
            <person name="Tettelin H."/>
            <person name="Glass J.I."/>
            <person name="Rusch D."/>
            <person name="Podicherti R."/>
            <person name="Tsui H.-C.T."/>
            <person name="Winkler M.E."/>
        </authorList>
    </citation>
    <scope>NUCLEOTIDE SEQUENCE</scope>
</reference>
<dbReference type="InterPro" id="IPR049458">
    <property type="entry name" value="EpsG-like"/>
</dbReference>
<sequence length="220" mass="24467">MLKHSLKLIGAIALFAVLWPSQGYCQIGYEARPENFVVVPSDMWAYWLLFLVPAGLALNPIKFSKDINHILWTTVGVLFILLIGLRYYVGADFDNYIIYYNISRESSATVFTGEQGLNLAIAYGNAPGYVVVNALAQQLGIWGNHGIYVVNTFCATFFVIGLVKFCRQQPLPWVALAVAVPFMVCGVAMGYTRQATALGFLMWGFSLLRPGNEYKYIALV</sequence>
<dbReference type="EMBL" id="UINC01103910">
    <property type="protein sequence ID" value="SVC66663.1"/>
    <property type="molecule type" value="Genomic_DNA"/>
</dbReference>
<feature type="transmembrane region" description="Helical" evidence="1">
    <location>
        <begin position="173"/>
        <end position="192"/>
    </location>
</feature>
<feature type="transmembrane region" description="Helical" evidence="1">
    <location>
        <begin position="147"/>
        <end position="166"/>
    </location>
</feature>